<gene>
    <name evidence="1" type="ORF">AMJ83_10555</name>
</gene>
<dbReference type="PATRIC" id="fig|1703779.3.peg.2285"/>
<proteinExistence type="predicted"/>
<name>A0A0S8FQZ1_UNCW3</name>
<comment type="caution">
    <text evidence="1">The sequence shown here is derived from an EMBL/GenBank/DDBJ whole genome shotgun (WGS) entry which is preliminary data.</text>
</comment>
<protein>
    <submittedName>
        <fullName evidence="1">Uncharacterized protein</fullName>
    </submittedName>
</protein>
<dbReference type="Proteomes" id="UP000051373">
    <property type="component" value="Unassembled WGS sequence"/>
</dbReference>
<accession>A0A0S8FQZ1</accession>
<dbReference type="EMBL" id="LJUJ01000033">
    <property type="protein sequence ID" value="KPK62546.1"/>
    <property type="molecule type" value="Genomic_DNA"/>
</dbReference>
<sequence>MVTKPAFIERQSQTVRVTKPVSSRGYVLRIETRSFWTLNDTSIVAEDLSTSPSEKYGFRNRQTINEFVRNTLSAFRHSKTPHVFGRRLLGAYQMAEGVFLSEDESITVMVTKPVSSRGYVSRAANRSPWPPNDTGVVTVTSTDLYV</sequence>
<evidence type="ECO:0000313" key="1">
    <source>
        <dbReference type="EMBL" id="KPK62546.1"/>
    </source>
</evidence>
<dbReference type="AlphaFoldDB" id="A0A0S8FQZ1"/>
<evidence type="ECO:0000313" key="2">
    <source>
        <dbReference type="Proteomes" id="UP000051373"/>
    </source>
</evidence>
<organism evidence="1 2">
    <name type="scientific">candidate division WOR_3 bacterium SM23_42</name>
    <dbReference type="NCBI Taxonomy" id="1703779"/>
    <lineage>
        <taxon>Bacteria</taxon>
        <taxon>Bacteria division WOR-3</taxon>
    </lineage>
</organism>
<dbReference type="STRING" id="1703779.AMJ83_10555"/>
<reference evidence="1 2" key="1">
    <citation type="journal article" date="2015" name="Microbiome">
        <title>Genomic resolution of linkages in carbon, nitrogen, and sulfur cycling among widespread estuary sediment bacteria.</title>
        <authorList>
            <person name="Baker B.J."/>
            <person name="Lazar C.S."/>
            <person name="Teske A.P."/>
            <person name="Dick G.J."/>
        </authorList>
    </citation>
    <scope>NUCLEOTIDE SEQUENCE [LARGE SCALE GENOMIC DNA]</scope>
    <source>
        <strain evidence="1">SM23_42</strain>
    </source>
</reference>